<dbReference type="RefSeq" id="WP_301227463.1">
    <property type="nucleotide sequence ID" value="NZ_JAROCG010000001.1"/>
</dbReference>
<dbReference type="EMBL" id="JAROCG010000001">
    <property type="protein sequence ID" value="MDN4611471.1"/>
    <property type="molecule type" value="Genomic_DNA"/>
</dbReference>
<protein>
    <submittedName>
        <fullName evidence="1">Uncharacterized protein</fullName>
    </submittedName>
</protein>
<gene>
    <name evidence="1" type="ORF">P5G52_11420</name>
</gene>
<sequence>MGKSSGGMGGTTLTRQTAADHRVELKLRFVSRDYTLPQLRKRLQDIEALLTLLLADRTALPRPSRGRVVGRATITGSYVRRRTAAEEELDALMKGVVVEKVSLSSPLEILIVITAAAPAVAGIIKLFPKVIAAKNDWNDSRVKRAESNLKIDRIELERKFVKVLSEEANRLTLADYEAAGTNSNTKQMVKAAARAISQLDEAETKD</sequence>
<dbReference type="Proteomes" id="UP001174209">
    <property type="component" value="Unassembled WGS sequence"/>
</dbReference>
<proteinExistence type="predicted"/>
<reference evidence="1" key="1">
    <citation type="submission" date="2023-06" db="EMBL/GenBank/DDBJ databases">
        <title>MT1 and MT2 Draft Genomes of Novel Species.</title>
        <authorList>
            <person name="Venkateswaran K."/>
        </authorList>
    </citation>
    <scope>NUCLEOTIDE SEQUENCE</scope>
    <source>
        <strain evidence="1">IIF3SC-B10</strain>
    </source>
</reference>
<evidence type="ECO:0000313" key="2">
    <source>
        <dbReference type="Proteomes" id="UP001174209"/>
    </source>
</evidence>
<name>A0ABT8K208_9MICC</name>
<comment type="caution">
    <text evidence="1">The sequence shown here is derived from an EMBL/GenBank/DDBJ whole genome shotgun (WGS) entry which is preliminary data.</text>
</comment>
<evidence type="ECO:0000313" key="1">
    <source>
        <dbReference type="EMBL" id="MDN4611471.1"/>
    </source>
</evidence>
<organism evidence="1 2">
    <name type="scientific">Arthrobacter burdickii</name>
    <dbReference type="NCBI Taxonomy" id="3035920"/>
    <lineage>
        <taxon>Bacteria</taxon>
        <taxon>Bacillati</taxon>
        <taxon>Actinomycetota</taxon>
        <taxon>Actinomycetes</taxon>
        <taxon>Micrococcales</taxon>
        <taxon>Micrococcaceae</taxon>
        <taxon>Arthrobacter</taxon>
    </lineage>
</organism>
<keyword evidence="2" id="KW-1185">Reference proteome</keyword>
<accession>A0ABT8K208</accession>